<reference evidence="3" key="1">
    <citation type="submission" date="2016-09" db="EMBL/GenBank/DDBJ databases">
        <authorList>
            <person name="Varghese N."/>
            <person name="Submissions S."/>
        </authorList>
    </citation>
    <scope>NUCLEOTIDE SEQUENCE [LARGE SCALE GENOMIC DNA]</scope>
    <source>
        <strain evidence="3">ANC 4422</strain>
    </source>
</reference>
<dbReference type="CDD" id="cd05782">
    <property type="entry name" value="DNA_polB_like1_exo"/>
    <property type="match status" value="1"/>
</dbReference>
<dbReference type="GO" id="GO:0003676">
    <property type="term" value="F:nucleic acid binding"/>
    <property type="evidence" value="ECO:0007669"/>
    <property type="project" value="InterPro"/>
</dbReference>
<dbReference type="AlphaFoldDB" id="A0A1G6JZ86"/>
<dbReference type="Gene3D" id="3.30.420.10">
    <property type="entry name" value="Ribonuclease H-like superfamily/Ribonuclease H"/>
    <property type="match status" value="1"/>
</dbReference>
<gene>
    <name evidence="2" type="ORF">SAMN05421733_11332</name>
</gene>
<dbReference type="Proteomes" id="UP000242501">
    <property type="component" value="Unassembled WGS sequence"/>
</dbReference>
<feature type="domain" description="Predicted 3'-5' exonuclease PolB-like" evidence="1">
    <location>
        <begin position="47"/>
        <end position="238"/>
    </location>
</feature>
<sequence>MRLPILVFNIETTLDLTSGAHLHGLSHLAEQDIEQALNKLRRQETGSDFHRLPLHKIICISGLWVDEKGLRLFSFSHTELTELEILEKFLSIFEKRHPILVSWNGAQFDLPVILLRAMYYGLSAPRLFDQGEIDQQRRFNNYQNRYHQQHIDLMDSMSMFNRQNFQKLDDIAAFLGLPFRDKMTTPVEVNAEQAVIQTWLIYLRWVLLKGQLTQPQHEEAIQQVIVCLKAHMQQHDFLMHWQVVAEHTALSRTFFHD</sequence>
<proteinExistence type="predicted"/>
<evidence type="ECO:0000313" key="2">
    <source>
        <dbReference type="EMBL" id="SDC23891.1"/>
    </source>
</evidence>
<dbReference type="SUPFAM" id="SSF53098">
    <property type="entry name" value="Ribonuclease H-like"/>
    <property type="match status" value="1"/>
</dbReference>
<dbReference type="OrthoDB" id="13288at2"/>
<organism evidence="2 3">
    <name type="scientific">Acinetobacter boissieri</name>
    <dbReference type="NCBI Taxonomy" id="1219383"/>
    <lineage>
        <taxon>Bacteria</taxon>
        <taxon>Pseudomonadati</taxon>
        <taxon>Pseudomonadota</taxon>
        <taxon>Gammaproteobacteria</taxon>
        <taxon>Moraxellales</taxon>
        <taxon>Moraxellaceae</taxon>
        <taxon>Acinetobacter</taxon>
    </lineage>
</organism>
<dbReference type="EMBL" id="FMYL01000013">
    <property type="protein sequence ID" value="SDC23891.1"/>
    <property type="molecule type" value="Genomic_DNA"/>
</dbReference>
<keyword evidence="3" id="KW-1185">Reference proteome</keyword>
<evidence type="ECO:0000259" key="1">
    <source>
        <dbReference type="Pfam" id="PF10108"/>
    </source>
</evidence>
<dbReference type="STRING" id="1219383.SAMN05421733_11332"/>
<dbReference type="InterPro" id="IPR019288">
    <property type="entry name" value="3'-5'_exonuclease_PolB-like"/>
</dbReference>
<dbReference type="InterPro" id="IPR012337">
    <property type="entry name" value="RNaseH-like_sf"/>
</dbReference>
<dbReference type="RefSeq" id="WP_092749848.1">
    <property type="nucleotide sequence ID" value="NZ_FMYL01000013.1"/>
</dbReference>
<dbReference type="InterPro" id="IPR036397">
    <property type="entry name" value="RNaseH_sf"/>
</dbReference>
<dbReference type="Pfam" id="PF10108">
    <property type="entry name" value="DNA_pol_B_exo2"/>
    <property type="match status" value="1"/>
</dbReference>
<name>A0A1G6JZ86_9GAMM</name>
<evidence type="ECO:0000313" key="3">
    <source>
        <dbReference type="Proteomes" id="UP000242501"/>
    </source>
</evidence>
<protein>
    <recommendedName>
        <fullName evidence="1">Predicted 3'-5' exonuclease PolB-like domain-containing protein</fullName>
    </recommendedName>
</protein>
<accession>A0A1G6JZ86</accession>